<evidence type="ECO:0000259" key="2">
    <source>
        <dbReference type="Pfam" id="PF01593"/>
    </source>
</evidence>
<comment type="caution">
    <text evidence="3">The sequence shown here is derived from an EMBL/GenBank/DDBJ whole genome shotgun (WGS) entry which is preliminary data.</text>
</comment>
<protein>
    <recommendedName>
        <fullName evidence="2">Amine oxidase domain-containing protein</fullName>
    </recommendedName>
</protein>
<dbReference type="AlphaFoldDB" id="A0AA39CVQ8"/>
<evidence type="ECO:0000313" key="3">
    <source>
        <dbReference type="EMBL" id="KAJ9627520.1"/>
    </source>
</evidence>
<dbReference type="SUPFAM" id="SSF51905">
    <property type="entry name" value="FAD/NAD(P)-binding domain"/>
    <property type="match status" value="1"/>
</dbReference>
<dbReference type="InterPro" id="IPR010775">
    <property type="entry name" value="DUF1365"/>
</dbReference>
<proteinExistence type="predicted"/>
<dbReference type="Gene3D" id="3.40.50.150">
    <property type="entry name" value="Vaccinia Virus protein VP39"/>
    <property type="match status" value="1"/>
</dbReference>
<dbReference type="Pfam" id="PF01593">
    <property type="entry name" value="Amino_oxidase"/>
    <property type="match status" value="1"/>
</dbReference>
<gene>
    <name evidence="3" type="ORF">H2204_009747</name>
</gene>
<dbReference type="InterPro" id="IPR036188">
    <property type="entry name" value="FAD/NAD-bd_sf"/>
</dbReference>
<dbReference type="InterPro" id="IPR050723">
    <property type="entry name" value="CFA/CMAS"/>
</dbReference>
<dbReference type="SUPFAM" id="SSF53335">
    <property type="entry name" value="S-adenosyl-L-methionine-dependent methyltransferases"/>
    <property type="match status" value="1"/>
</dbReference>
<feature type="chain" id="PRO_5041321579" description="Amine oxidase domain-containing protein" evidence="1">
    <location>
        <begin position="17"/>
        <end position="1051"/>
    </location>
</feature>
<reference evidence="3" key="1">
    <citation type="submission" date="2022-10" db="EMBL/GenBank/DDBJ databases">
        <title>Culturing micro-colonial fungi from biological soil crusts in the Mojave desert and describing Neophaeococcomyces mojavensis, and introducing the new genera and species Taxawa tesnikishii.</title>
        <authorList>
            <person name="Kurbessoian T."/>
            <person name="Stajich J.E."/>
        </authorList>
    </citation>
    <scope>NUCLEOTIDE SEQUENCE</scope>
    <source>
        <strain evidence="3">TK_35</strain>
    </source>
</reference>
<dbReference type="Pfam" id="PF02353">
    <property type="entry name" value="CMAS"/>
    <property type="match status" value="1"/>
</dbReference>
<dbReference type="PANTHER" id="PTHR43667:SF2">
    <property type="entry name" value="FATTY ACID C-METHYL TRANSFERASE"/>
    <property type="match status" value="1"/>
</dbReference>
<dbReference type="Gene3D" id="3.50.50.60">
    <property type="entry name" value="FAD/NAD(P)-binding domain"/>
    <property type="match status" value="1"/>
</dbReference>
<dbReference type="GO" id="GO:0016491">
    <property type="term" value="F:oxidoreductase activity"/>
    <property type="evidence" value="ECO:0007669"/>
    <property type="project" value="InterPro"/>
</dbReference>
<dbReference type="Pfam" id="PF07103">
    <property type="entry name" value="DUF1365"/>
    <property type="match status" value="1"/>
</dbReference>
<dbReference type="EMBL" id="JAPDRN010000077">
    <property type="protein sequence ID" value="KAJ9627520.1"/>
    <property type="molecule type" value="Genomic_DNA"/>
</dbReference>
<organism evidence="3">
    <name type="scientific">Knufia peltigerae</name>
    <dbReference type="NCBI Taxonomy" id="1002370"/>
    <lineage>
        <taxon>Eukaryota</taxon>
        <taxon>Fungi</taxon>
        <taxon>Dikarya</taxon>
        <taxon>Ascomycota</taxon>
        <taxon>Pezizomycotina</taxon>
        <taxon>Eurotiomycetes</taxon>
        <taxon>Chaetothyriomycetidae</taxon>
        <taxon>Chaetothyriales</taxon>
        <taxon>Trichomeriaceae</taxon>
        <taxon>Knufia</taxon>
    </lineage>
</organism>
<dbReference type="InterPro" id="IPR002937">
    <property type="entry name" value="Amino_oxidase"/>
</dbReference>
<name>A0AA39CVQ8_9EURO</name>
<feature type="signal peptide" evidence="1">
    <location>
        <begin position="1"/>
        <end position="16"/>
    </location>
</feature>
<accession>A0AA39CVQ8</accession>
<dbReference type="CDD" id="cd02440">
    <property type="entry name" value="AdoMet_MTases"/>
    <property type="match status" value="1"/>
</dbReference>
<sequence>MRIAIIGSGIAGLASAWWLDGEHDVTLFEANDYLGGHTHTHEVTVDGRRMAVDTGFIVFNPHHYPLLSALFNELGVASQPTTMSFSMHSERSGVEYNATSLDGLFCQRRNLLSPRFWGMLADLRRFYRDAPLLLGEEKGPTLGQYLHSQHYGEAFVQEHLLPMASALWSSPTAQVLDFPARYLVQFMANHQMLQMTGRASWRVVKGGSARYVDALRARWRVHERLECPVHAVERMPWGARVHTATGVEGFDEVILACHSDHALALLADADPVEQAVLGAIRYQPNEAVLHTDASLLPANRKAWAAWNAHVPRDPAAPCTVSYCMNLLQGLPGDTPLVVTLNRSEAIDPAKVLRRLHYAHPVHDHSACPPRGRRAAGTLIPQPQRAASGGARVSASAIYFGHVEHRRHHPHAHAFRYPIAQLLLDLDELDQVFAGRWLWSVGRRNLAEFRRSDYFGDPATSLADAVRDHAATVLGRRPDGPVRLLTHLRFGGHVFNPVSFYYCYQADRETLDCIVAEITNTPWKERHAYVLPVKTAIRQGRALRWQFDKTFHVSPFMPMDCAYDWRFTAPADDLRVHMQVWRNGQRQFDATQSMQRRPIDGRGHRHPLAGIAPLAQAQPSARPSFPSRETAMNEMTPSATLPQPGTLDAFLRRRLLAQLAPLQNGRLCVRDAFGEMQLGNAGSDLQVTVTIDDPGFYRKVAANGSVGAGESYINGDWRCDDLVALVQLLVRNRDLLDGMERGPARIGGWLLRGWNRLRRNSREGSRRNIAAHYDLGNDFFALFLSPDLMYSSALFTDAGDSLESASRRKLDRICQQLRLQPGDRVVEIGTGWGGFAVHAAQHYGCHVTTTTISAEQHALAAQRVADAGLQDRVTLLMQDYRDLQGQFDKLVSIEMIEAIGAEYLDTYMATLQRLLKPDGVALLQAITIEDHRYEQARRSVDYIKRFVFPGSFIPSINSILTAKTRACDLQLIAQQDFGHSYALTLRAWRQRFLAQLPAVHAQGFDERFCRLWEFYLAYCEGGFLERSIGVSHLLLARPGYRPEADTHGERTG</sequence>
<keyword evidence="1" id="KW-0732">Signal</keyword>
<feature type="domain" description="Amine oxidase" evidence="2">
    <location>
        <begin position="10"/>
        <end position="282"/>
    </location>
</feature>
<evidence type="ECO:0000256" key="1">
    <source>
        <dbReference type="SAM" id="SignalP"/>
    </source>
</evidence>
<dbReference type="PANTHER" id="PTHR43667">
    <property type="entry name" value="CYCLOPROPANE-FATTY-ACYL-PHOSPHOLIPID SYNTHASE"/>
    <property type="match status" value="1"/>
</dbReference>
<dbReference type="InterPro" id="IPR029063">
    <property type="entry name" value="SAM-dependent_MTases_sf"/>
</dbReference>